<name>A0A1I6ULJ8_9BACL</name>
<gene>
    <name evidence="1" type="ORF">SAMN05444972_1187</name>
</gene>
<dbReference type="EMBL" id="FPAA01000018">
    <property type="protein sequence ID" value="SFT02335.1"/>
    <property type="molecule type" value="Genomic_DNA"/>
</dbReference>
<dbReference type="OrthoDB" id="2476736at2"/>
<evidence type="ECO:0000313" key="1">
    <source>
        <dbReference type="EMBL" id="SFT02335.1"/>
    </source>
</evidence>
<dbReference type="AlphaFoldDB" id="A0A1I6ULJ8"/>
<reference evidence="2" key="1">
    <citation type="submission" date="2016-10" db="EMBL/GenBank/DDBJ databases">
        <authorList>
            <person name="Varghese N."/>
            <person name="Submissions S."/>
        </authorList>
    </citation>
    <scope>NUCLEOTIDE SEQUENCE [LARGE SCALE GENOMIC DNA]</scope>
    <source>
        <strain evidence="2">DSM 45789</strain>
    </source>
</reference>
<accession>A0A1I6ULJ8</accession>
<keyword evidence="2" id="KW-1185">Reference proteome</keyword>
<proteinExistence type="predicted"/>
<protein>
    <submittedName>
        <fullName evidence="1">Uncharacterized protein</fullName>
    </submittedName>
</protein>
<dbReference type="RefSeq" id="WP_091839576.1">
    <property type="nucleotide sequence ID" value="NZ_FPAA01000018.1"/>
</dbReference>
<sequence length="85" mass="9941">MEIFQDKVVCPRCNGNGLIFKAKISELDLIIYVCDECDATWGNEDDILFNKFSDLSIFINNFGLNEDEVNINIITYYWYSKNKEN</sequence>
<organism evidence="1 2">
    <name type="scientific">Marininema halotolerans</name>
    <dbReference type="NCBI Taxonomy" id="1155944"/>
    <lineage>
        <taxon>Bacteria</taxon>
        <taxon>Bacillati</taxon>
        <taxon>Bacillota</taxon>
        <taxon>Bacilli</taxon>
        <taxon>Bacillales</taxon>
        <taxon>Thermoactinomycetaceae</taxon>
        <taxon>Marininema</taxon>
    </lineage>
</organism>
<evidence type="ECO:0000313" key="2">
    <source>
        <dbReference type="Proteomes" id="UP000198660"/>
    </source>
</evidence>
<dbReference type="Proteomes" id="UP000198660">
    <property type="component" value="Unassembled WGS sequence"/>
</dbReference>